<proteinExistence type="predicted"/>
<keyword evidence="2" id="KW-1185">Reference proteome</keyword>
<sequence>MSYLFVFFRTSNFFFNIHLHNSFPIGRWPNLILTFSRPLDFWLIGLETLDYLENLSKRELLPEQADAITFEFEMDRTYLGLPKVVAVISHEWKNHIPGENDFQPRREVYKLMSSYTGFGDVETKQKVTQLDDSLAWWFLEVPSNQKEEPKIF</sequence>
<organism evidence="1 2">
    <name type="scientific">Brassica carinata</name>
    <name type="common">Ethiopian mustard</name>
    <name type="synonym">Abyssinian cabbage</name>
    <dbReference type="NCBI Taxonomy" id="52824"/>
    <lineage>
        <taxon>Eukaryota</taxon>
        <taxon>Viridiplantae</taxon>
        <taxon>Streptophyta</taxon>
        <taxon>Embryophyta</taxon>
        <taxon>Tracheophyta</taxon>
        <taxon>Spermatophyta</taxon>
        <taxon>Magnoliopsida</taxon>
        <taxon>eudicotyledons</taxon>
        <taxon>Gunneridae</taxon>
        <taxon>Pentapetalae</taxon>
        <taxon>rosids</taxon>
        <taxon>malvids</taxon>
        <taxon>Brassicales</taxon>
        <taxon>Brassicaceae</taxon>
        <taxon>Brassiceae</taxon>
        <taxon>Brassica</taxon>
    </lineage>
</organism>
<dbReference type="EMBL" id="JAAMPC010000001">
    <property type="protein sequence ID" value="KAG2331187.1"/>
    <property type="molecule type" value="Genomic_DNA"/>
</dbReference>
<dbReference type="Gene3D" id="2.70.98.10">
    <property type="match status" value="1"/>
</dbReference>
<dbReference type="GO" id="GO:0005975">
    <property type="term" value="P:carbohydrate metabolic process"/>
    <property type="evidence" value="ECO:0007669"/>
    <property type="project" value="InterPro"/>
</dbReference>
<dbReference type="InterPro" id="IPR011013">
    <property type="entry name" value="Gal_mutarotase_sf_dom"/>
</dbReference>
<dbReference type="OrthoDB" id="10509857at2759"/>
<dbReference type="SUPFAM" id="SSF74650">
    <property type="entry name" value="Galactose mutarotase-like"/>
    <property type="match status" value="1"/>
</dbReference>
<protein>
    <submittedName>
        <fullName evidence="1">Uncharacterized protein</fullName>
    </submittedName>
</protein>
<dbReference type="AlphaFoldDB" id="A0A8X7WKN8"/>
<dbReference type="Proteomes" id="UP000886595">
    <property type="component" value="Unassembled WGS sequence"/>
</dbReference>
<dbReference type="PANTHER" id="PTHR11122">
    <property type="entry name" value="APOSPORY-ASSOCIATED PROTEIN C-RELATED"/>
    <property type="match status" value="1"/>
</dbReference>
<dbReference type="GO" id="GO:0030246">
    <property type="term" value="F:carbohydrate binding"/>
    <property type="evidence" value="ECO:0007669"/>
    <property type="project" value="InterPro"/>
</dbReference>
<reference evidence="1 2" key="1">
    <citation type="submission" date="2020-02" db="EMBL/GenBank/DDBJ databases">
        <authorList>
            <person name="Ma Q."/>
            <person name="Huang Y."/>
            <person name="Song X."/>
            <person name="Pei D."/>
        </authorList>
    </citation>
    <scope>NUCLEOTIDE SEQUENCE [LARGE SCALE GENOMIC DNA]</scope>
    <source>
        <strain evidence="1">Sxm20200214</strain>
        <tissue evidence="1">Leaf</tissue>
    </source>
</reference>
<evidence type="ECO:0000313" key="2">
    <source>
        <dbReference type="Proteomes" id="UP000886595"/>
    </source>
</evidence>
<dbReference type="GO" id="GO:0005737">
    <property type="term" value="C:cytoplasm"/>
    <property type="evidence" value="ECO:0007669"/>
    <property type="project" value="TreeGrafter"/>
</dbReference>
<evidence type="ECO:0000313" key="1">
    <source>
        <dbReference type="EMBL" id="KAG2331187.1"/>
    </source>
</evidence>
<accession>A0A8X7WKN8</accession>
<gene>
    <name evidence="1" type="ORF">Bca52824_002367</name>
</gene>
<comment type="caution">
    <text evidence="1">The sequence shown here is derived from an EMBL/GenBank/DDBJ whole genome shotgun (WGS) entry which is preliminary data.</text>
</comment>
<dbReference type="PANTHER" id="PTHR11122:SF10">
    <property type="entry name" value="GLUCOSE-6-PHOSPHATE 1-EPIMERASE"/>
    <property type="match status" value="1"/>
</dbReference>
<dbReference type="GO" id="GO:0047938">
    <property type="term" value="F:glucose-6-phosphate 1-epimerase activity"/>
    <property type="evidence" value="ECO:0007669"/>
    <property type="project" value="TreeGrafter"/>
</dbReference>
<name>A0A8X7WKN8_BRACI</name>
<dbReference type="InterPro" id="IPR014718">
    <property type="entry name" value="GH-type_carb-bd"/>
</dbReference>